<dbReference type="RefSeq" id="WP_070403056.1">
    <property type="nucleotide sequence ID" value="NZ_BJVW01000001.1"/>
</dbReference>
<protein>
    <submittedName>
        <fullName evidence="1">Uncharacterized protein</fullName>
    </submittedName>
</protein>
<reference evidence="1 2" key="1">
    <citation type="journal article" date="2016" name="Microb. Cell Fact.">
        <title>Dissection of exopolysaccharide biosynthesis in Kozakia baliensis.</title>
        <authorList>
            <person name="Brandt J.U."/>
            <person name="Jakob F."/>
            <person name="Behr J."/>
            <person name="Geissler A.J."/>
            <person name="Vogel R.F."/>
        </authorList>
    </citation>
    <scope>NUCLEOTIDE SEQUENCE [LARGE SCALE GENOMIC DNA]</scope>
    <source>
        <strain evidence="1 2">DSM 14400</strain>
    </source>
</reference>
<dbReference type="KEGG" id="kba:A0U89_10295"/>
<dbReference type="AlphaFoldDB" id="A0A1D8UUZ0"/>
<dbReference type="Proteomes" id="UP000179145">
    <property type="component" value="Chromosome"/>
</dbReference>
<organism evidence="1 2">
    <name type="scientific">Kozakia baliensis</name>
    <dbReference type="NCBI Taxonomy" id="153496"/>
    <lineage>
        <taxon>Bacteria</taxon>
        <taxon>Pseudomonadati</taxon>
        <taxon>Pseudomonadota</taxon>
        <taxon>Alphaproteobacteria</taxon>
        <taxon>Acetobacterales</taxon>
        <taxon>Acetobacteraceae</taxon>
        <taxon>Kozakia</taxon>
    </lineage>
</organism>
<dbReference type="EMBL" id="CP014674">
    <property type="protein sequence ID" value="AOX17466.1"/>
    <property type="molecule type" value="Genomic_DNA"/>
</dbReference>
<accession>A0A1D8UUZ0</accession>
<gene>
    <name evidence="1" type="ORF">A0U89_10295</name>
</gene>
<evidence type="ECO:0000313" key="2">
    <source>
        <dbReference type="Proteomes" id="UP000179145"/>
    </source>
</evidence>
<evidence type="ECO:0000313" key="1">
    <source>
        <dbReference type="EMBL" id="AOX17466.1"/>
    </source>
</evidence>
<dbReference type="STRING" id="153496.A0U89_10295"/>
<proteinExistence type="predicted"/>
<sequence length="108" mass="11722">MTAVLAQPAAHGWVSAVAFPFLPVGLNAVFLVLAGVLFHRVTGHTYPHIARLPIVPDRTGHFRREDIQVALGQLSDRLDVSLADLEELFVLTEQAAEGREKQGVSKNG</sequence>
<name>A0A1D8UUZ0_9PROT</name>
<keyword evidence="2" id="KW-1185">Reference proteome</keyword>
<dbReference type="eggNOG" id="COG3448">
    <property type="taxonomic scope" value="Bacteria"/>
</dbReference>